<dbReference type="AlphaFoldDB" id="A0A839E2W6"/>
<evidence type="ECO:0000313" key="2">
    <source>
        <dbReference type="Proteomes" id="UP000569329"/>
    </source>
</evidence>
<dbReference type="Proteomes" id="UP000569329">
    <property type="component" value="Unassembled WGS sequence"/>
</dbReference>
<reference evidence="1 2" key="1">
    <citation type="submission" date="2020-07" db="EMBL/GenBank/DDBJ databases">
        <title>Sequencing the genomes of 1000 actinobacteria strains.</title>
        <authorList>
            <person name="Klenk H.-P."/>
        </authorList>
    </citation>
    <scope>NUCLEOTIDE SEQUENCE [LARGE SCALE GENOMIC DNA]</scope>
    <source>
        <strain evidence="1 2">DSM 45975</strain>
    </source>
</reference>
<organism evidence="1 2">
    <name type="scientific">Halosaccharopolyspora lacisalsi</name>
    <dbReference type="NCBI Taxonomy" id="1000566"/>
    <lineage>
        <taxon>Bacteria</taxon>
        <taxon>Bacillati</taxon>
        <taxon>Actinomycetota</taxon>
        <taxon>Actinomycetes</taxon>
        <taxon>Pseudonocardiales</taxon>
        <taxon>Pseudonocardiaceae</taxon>
        <taxon>Halosaccharopolyspora</taxon>
    </lineage>
</organism>
<proteinExistence type="predicted"/>
<accession>A0A839E2W6</accession>
<dbReference type="RefSeq" id="WP_235987593.1">
    <property type="nucleotide sequence ID" value="NZ_JACGWZ010000006.1"/>
</dbReference>
<dbReference type="EMBL" id="JACGWZ010000006">
    <property type="protein sequence ID" value="MBA8826916.1"/>
    <property type="molecule type" value="Genomic_DNA"/>
</dbReference>
<name>A0A839E2W6_9PSEU</name>
<sequence>MDRVSMGTWIAIDADHIHYNVCQDEVEFEVGGRGSGAELVATEAGLVNLISRSTEALAALRAAHES</sequence>
<gene>
    <name evidence="1" type="ORF">FHX42_004295</name>
</gene>
<protein>
    <submittedName>
        <fullName evidence="1">Uncharacterized protein</fullName>
    </submittedName>
</protein>
<comment type="caution">
    <text evidence="1">The sequence shown here is derived from an EMBL/GenBank/DDBJ whole genome shotgun (WGS) entry which is preliminary data.</text>
</comment>
<evidence type="ECO:0000313" key="1">
    <source>
        <dbReference type="EMBL" id="MBA8826916.1"/>
    </source>
</evidence>
<keyword evidence="2" id="KW-1185">Reference proteome</keyword>